<evidence type="ECO:0000256" key="2">
    <source>
        <dbReference type="SAM" id="Phobius"/>
    </source>
</evidence>
<feature type="region of interest" description="Disordered" evidence="1">
    <location>
        <begin position="157"/>
        <end position="185"/>
    </location>
</feature>
<proteinExistence type="predicted"/>
<feature type="compositionally biased region" description="Acidic residues" evidence="1">
    <location>
        <begin position="343"/>
        <end position="360"/>
    </location>
</feature>
<evidence type="ECO:0000256" key="3">
    <source>
        <dbReference type="SAM" id="SignalP"/>
    </source>
</evidence>
<feature type="chain" id="PRO_5029673064" evidence="3">
    <location>
        <begin position="21"/>
        <end position="396"/>
    </location>
</feature>
<feature type="transmembrane region" description="Helical" evidence="2">
    <location>
        <begin position="211"/>
        <end position="232"/>
    </location>
</feature>
<keyword evidence="5" id="KW-1185">Reference proteome</keyword>
<feature type="compositionally biased region" description="Polar residues" evidence="1">
    <location>
        <begin position="164"/>
        <end position="185"/>
    </location>
</feature>
<dbReference type="AlphaFoldDB" id="A0A7J5ZM61"/>
<sequence length="396" mass="44573">MTKATVAKLSVLIFLAFIVSLPEFFPSEVLQIQFLCAPFDPCDPNRGPDHYDGQVYEMYDNAAITRPRCEAKNTTNQDEAVKEWFVCETPADLWSLCDNVSISDTNMEVIVMLQITAPRLLQNVTVNGLCNHSGLHIETQHNVMLLGCCLQNDGAQRDKDKTPRSSSSNQNSVPHKANTSEPGIFSAGSNRSRCLFHFKDIERMSSKTARRWSVCTIVWLILVLMVVILVLLGVRDQVFKNRYCNKKKVIPVLPPADQSKTFSKRRVKSLGDLPDDVSALSIEDKELFLEKTPSDYSRGRVTSHQKRVSLASTKRLLQVFQESYRRGLSPIPELSLTDVSLGENEDEYDEEARSDGGITEEESEVCLDIPVTPANIHSENFTFLHHRSHPSVESCH</sequence>
<keyword evidence="2" id="KW-1133">Transmembrane helix</keyword>
<evidence type="ECO:0000313" key="5">
    <source>
        <dbReference type="Proteomes" id="UP000593565"/>
    </source>
</evidence>
<comment type="caution">
    <text evidence="4">The sequence shown here is derived from an EMBL/GenBank/DDBJ whole genome shotgun (WGS) entry which is preliminary data.</text>
</comment>
<organism evidence="4 5">
    <name type="scientific">Ameiurus melas</name>
    <name type="common">Black bullhead</name>
    <name type="synonym">Silurus melas</name>
    <dbReference type="NCBI Taxonomy" id="219545"/>
    <lineage>
        <taxon>Eukaryota</taxon>
        <taxon>Metazoa</taxon>
        <taxon>Chordata</taxon>
        <taxon>Craniata</taxon>
        <taxon>Vertebrata</taxon>
        <taxon>Euteleostomi</taxon>
        <taxon>Actinopterygii</taxon>
        <taxon>Neopterygii</taxon>
        <taxon>Teleostei</taxon>
        <taxon>Ostariophysi</taxon>
        <taxon>Siluriformes</taxon>
        <taxon>Ictaluridae</taxon>
        <taxon>Ameiurus</taxon>
    </lineage>
</organism>
<evidence type="ECO:0000256" key="1">
    <source>
        <dbReference type="SAM" id="MobiDB-lite"/>
    </source>
</evidence>
<protein>
    <submittedName>
        <fullName evidence="4">Uncharacterized protein</fullName>
    </submittedName>
</protein>
<dbReference type="Proteomes" id="UP000593565">
    <property type="component" value="Unassembled WGS sequence"/>
</dbReference>
<evidence type="ECO:0000313" key="4">
    <source>
        <dbReference type="EMBL" id="KAF4071665.1"/>
    </source>
</evidence>
<feature type="region of interest" description="Disordered" evidence="1">
    <location>
        <begin position="341"/>
        <end position="360"/>
    </location>
</feature>
<dbReference type="EMBL" id="JAAGNN010000027">
    <property type="protein sequence ID" value="KAF4071665.1"/>
    <property type="molecule type" value="Genomic_DNA"/>
</dbReference>
<keyword evidence="3" id="KW-0732">Signal</keyword>
<reference evidence="4 5" key="1">
    <citation type="submission" date="2020-02" db="EMBL/GenBank/DDBJ databases">
        <title>A chromosome-scale genome assembly of the black bullhead catfish (Ameiurus melas).</title>
        <authorList>
            <person name="Wen M."/>
            <person name="Zham M."/>
            <person name="Cabau C."/>
            <person name="Klopp C."/>
            <person name="Donnadieu C."/>
            <person name="Roques C."/>
            <person name="Bouchez O."/>
            <person name="Lampietro C."/>
            <person name="Jouanno E."/>
            <person name="Herpin A."/>
            <person name="Louis A."/>
            <person name="Berthelot C."/>
            <person name="Parey E."/>
            <person name="Roest-Crollius H."/>
            <person name="Braasch I."/>
            <person name="Postlethwait J."/>
            <person name="Robinson-Rechavi M."/>
            <person name="Echchiki A."/>
            <person name="Begum T."/>
            <person name="Montfort J."/>
            <person name="Schartl M."/>
            <person name="Bobe J."/>
            <person name="Guiguen Y."/>
        </authorList>
    </citation>
    <scope>NUCLEOTIDE SEQUENCE [LARGE SCALE GENOMIC DNA]</scope>
    <source>
        <strain evidence="4">M_S1</strain>
        <tissue evidence="4">Blood</tissue>
    </source>
</reference>
<accession>A0A7J5ZM61</accession>
<gene>
    <name evidence="4" type="ORF">AMELA_G00275850</name>
</gene>
<feature type="signal peptide" evidence="3">
    <location>
        <begin position="1"/>
        <end position="20"/>
    </location>
</feature>
<name>A0A7J5ZM61_AMEME</name>
<keyword evidence="2" id="KW-0472">Membrane</keyword>
<keyword evidence="2" id="KW-0812">Transmembrane</keyword>